<keyword evidence="15" id="KW-1185">Reference proteome</keyword>
<dbReference type="Gene3D" id="1.10.287.130">
    <property type="match status" value="1"/>
</dbReference>
<organism evidence="14 15">
    <name type="scientific">Archangium minus</name>
    <dbReference type="NCBI Taxonomy" id="83450"/>
    <lineage>
        <taxon>Bacteria</taxon>
        <taxon>Pseudomonadati</taxon>
        <taxon>Myxococcota</taxon>
        <taxon>Myxococcia</taxon>
        <taxon>Myxococcales</taxon>
        <taxon>Cystobacterineae</taxon>
        <taxon>Archangiaceae</taxon>
        <taxon>Archangium</taxon>
    </lineage>
</organism>
<evidence type="ECO:0000256" key="10">
    <source>
        <dbReference type="ARBA" id="ARBA00023136"/>
    </source>
</evidence>
<evidence type="ECO:0000256" key="6">
    <source>
        <dbReference type="ARBA" id="ARBA00022692"/>
    </source>
</evidence>
<dbReference type="InterPro" id="IPR003661">
    <property type="entry name" value="HisK_dim/P_dom"/>
</dbReference>
<feature type="transmembrane region" description="Helical" evidence="11">
    <location>
        <begin position="169"/>
        <end position="188"/>
    </location>
</feature>
<keyword evidence="7 14" id="KW-0418">Kinase</keyword>
<dbReference type="PANTHER" id="PTHR45436">
    <property type="entry name" value="SENSOR HISTIDINE KINASE YKOH"/>
    <property type="match status" value="1"/>
</dbReference>
<dbReference type="InterPro" id="IPR036097">
    <property type="entry name" value="HisK_dim/P_sf"/>
</dbReference>
<dbReference type="InterPro" id="IPR003594">
    <property type="entry name" value="HATPase_dom"/>
</dbReference>
<dbReference type="Pfam" id="PF02518">
    <property type="entry name" value="HATPase_c"/>
    <property type="match status" value="1"/>
</dbReference>
<dbReference type="Pfam" id="PF00672">
    <property type="entry name" value="HAMP"/>
    <property type="match status" value="1"/>
</dbReference>
<dbReference type="PROSITE" id="PS50885">
    <property type="entry name" value="HAMP"/>
    <property type="match status" value="1"/>
</dbReference>
<evidence type="ECO:0000256" key="8">
    <source>
        <dbReference type="ARBA" id="ARBA00022989"/>
    </source>
</evidence>
<dbReference type="Gene3D" id="3.30.450.20">
    <property type="entry name" value="PAS domain"/>
    <property type="match status" value="1"/>
</dbReference>
<dbReference type="CDD" id="cd06225">
    <property type="entry name" value="HAMP"/>
    <property type="match status" value="1"/>
</dbReference>
<dbReference type="EC" id="2.7.13.3" evidence="3"/>
<dbReference type="PRINTS" id="PR00344">
    <property type="entry name" value="BCTRLSENSOR"/>
</dbReference>
<dbReference type="InterPro" id="IPR050428">
    <property type="entry name" value="TCS_sensor_his_kinase"/>
</dbReference>
<feature type="transmembrane region" description="Helical" evidence="11">
    <location>
        <begin position="130"/>
        <end position="149"/>
    </location>
</feature>
<accession>A0ABY9WLL7</accession>
<reference evidence="14 15" key="1">
    <citation type="submission" date="2019-08" db="EMBL/GenBank/DDBJ databases">
        <title>Archangium and Cystobacter genomes.</title>
        <authorList>
            <person name="Chen I.-C.K."/>
            <person name="Wielgoss S."/>
        </authorList>
    </citation>
    <scope>NUCLEOTIDE SEQUENCE [LARGE SCALE GENOMIC DNA]</scope>
    <source>
        <strain evidence="14 15">Cbm 6</strain>
    </source>
</reference>
<feature type="transmembrane region" description="Helical" evidence="11">
    <location>
        <begin position="458"/>
        <end position="479"/>
    </location>
</feature>
<keyword evidence="9" id="KW-0902">Two-component regulatory system</keyword>
<dbReference type="Proteomes" id="UP001611383">
    <property type="component" value="Chromosome"/>
</dbReference>
<dbReference type="PROSITE" id="PS50109">
    <property type="entry name" value="HIS_KIN"/>
    <property type="match status" value="1"/>
</dbReference>
<dbReference type="SMART" id="SM00387">
    <property type="entry name" value="HATPase_c"/>
    <property type="match status" value="1"/>
</dbReference>
<dbReference type="CDD" id="cd00082">
    <property type="entry name" value="HisKA"/>
    <property type="match status" value="1"/>
</dbReference>
<name>A0ABY9WLL7_9BACT</name>
<evidence type="ECO:0000256" key="1">
    <source>
        <dbReference type="ARBA" id="ARBA00000085"/>
    </source>
</evidence>
<dbReference type="EMBL" id="CP043494">
    <property type="protein sequence ID" value="WNG43631.1"/>
    <property type="molecule type" value="Genomic_DNA"/>
</dbReference>
<dbReference type="SUPFAM" id="SSF47384">
    <property type="entry name" value="Homodimeric domain of signal transducing histidine kinase"/>
    <property type="match status" value="1"/>
</dbReference>
<protein>
    <recommendedName>
        <fullName evidence="3">histidine kinase</fullName>
        <ecNumber evidence="3">2.7.13.3</ecNumber>
    </recommendedName>
</protein>
<proteinExistence type="predicted"/>
<dbReference type="InterPro" id="IPR004358">
    <property type="entry name" value="Sig_transdc_His_kin-like_C"/>
</dbReference>
<gene>
    <name evidence="14" type="ORF">F0U60_05620</name>
</gene>
<evidence type="ECO:0000313" key="15">
    <source>
        <dbReference type="Proteomes" id="UP001611383"/>
    </source>
</evidence>
<dbReference type="PANTHER" id="PTHR45436:SF5">
    <property type="entry name" value="SENSOR HISTIDINE KINASE TRCS"/>
    <property type="match status" value="1"/>
</dbReference>
<evidence type="ECO:0000256" key="4">
    <source>
        <dbReference type="ARBA" id="ARBA00022553"/>
    </source>
</evidence>
<feature type="domain" description="HAMP" evidence="13">
    <location>
        <begin position="481"/>
        <end position="536"/>
    </location>
</feature>
<keyword evidence="6 11" id="KW-0812">Transmembrane</keyword>
<dbReference type="SMART" id="SM00304">
    <property type="entry name" value="HAMP"/>
    <property type="match status" value="1"/>
</dbReference>
<evidence type="ECO:0000259" key="12">
    <source>
        <dbReference type="PROSITE" id="PS50109"/>
    </source>
</evidence>
<dbReference type="InterPro" id="IPR003660">
    <property type="entry name" value="HAMP_dom"/>
</dbReference>
<keyword evidence="10 11" id="KW-0472">Membrane</keyword>
<keyword evidence="8 11" id="KW-1133">Transmembrane helix</keyword>
<feature type="transmembrane region" description="Helical" evidence="11">
    <location>
        <begin position="34"/>
        <end position="57"/>
    </location>
</feature>
<evidence type="ECO:0000256" key="5">
    <source>
        <dbReference type="ARBA" id="ARBA00022679"/>
    </source>
</evidence>
<dbReference type="SMART" id="SM00388">
    <property type="entry name" value="HisKA"/>
    <property type="match status" value="1"/>
</dbReference>
<evidence type="ECO:0000259" key="13">
    <source>
        <dbReference type="PROSITE" id="PS50885"/>
    </source>
</evidence>
<evidence type="ECO:0000256" key="9">
    <source>
        <dbReference type="ARBA" id="ARBA00023012"/>
    </source>
</evidence>
<feature type="domain" description="Histidine kinase" evidence="12">
    <location>
        <begin position="551"/>
        <end position="763"/>
    </location>
</feature>
<evidence type="ECO:0000256" key="7">
    <source>
        <dbReference type="ARBA" id="ARBA00022777"/>
    </source>
</evidence>
<dbReference type="GO" id="GO:0016301">
    <property type="term" value="F:kinase activity"/>
    <property type="evidence" value="ECO:0007669"/>
    <property type="project" value="UniProtKB-KW"/>
</dbReference>
<evidence type="ECO:0000256" key="11">
    <source>
        <dbReference type="SAM" id="Phobius"/>
    </source>
</evidence>
<sequence length="780" mass="84206">MSTLGRIARGLGLGLVGLVLNLAALEVLPGVHLLLGPLLVLITAVLFGPLAGGLAGAVAGIRTLWLWGHPWGWLNITLEGIFVGALRRRLTPLVADACYWALSPLYFLLTYRMVEGIPLEATLVAGLKQAVNGLLAVLGLQVVLLIPHVRARLRALLPLPLADVSIGRAFGSALTLGAIIPLLVVGGAEGRERYASEVRQVDEENLHAAGVVVSEIESSLAHARHGVSRLARTLSTSLSPEGRLPGPHFLEGELDALVTYSPEVINAYVGSPQGVALAFSPRHDTEGHPLAGTDFSDRPYVREVRHSREPLVSDVFLGRGGVQGPLVVTLAPIRREEHYAGYVLAAMDLPRLRRHARAQVGDTPRRVLVADARGGIIFDSAEEGPGQVQSIRGSSLARALERVSSGGTGSYEVEPDAVTLVRIGTTRHFGMVEVPALGWRVVVEQPDTRLQHDVEQAYFGLLGTMGLATVAAVLLALGFSRIIVAPVQGVSHAATRLTAGDRTARASEAAKDAPRELSQLAETFDRMAWQISRQLEAIERTSREKDAFLSIASHELKTPLTALKAQVQILRRKVGGEHVERLDNVSRQVDRVTRLVNQLLDASQLGVEQLPLQRTRADLSEVVRRVAESLVNASPLHTLDLFTRPLVGEFDELRMEQVVHNLVSNAIKYSPTGGLIEVYTRVLPDGQAELVVADRGIGLRVEDEEQLFGRFERGNRREQTGISGIGVGLYVSREIIRRHGGRISLRPREGGGAVATVRLPLSLGSEHDDHAPHPMADGRG</sequence>
<dbReference type="CDD" id="cd12914">
    <property type="entry name" value="PDC1_DGC_like"/>
    <property type="match status" value="1"/>
</dbReference>
<evidence type="ECO:0000313" key="14">
    <source>
        <dbReference type="EMBL" id="WNG43631.1"/>
    </source>
</evidence>
<dbReference type="RefSeq" id="WP_395814986.1">
    <property type="nucleotide sequence ID" value="NZ_CP043494.1"/>
</dbReference>
<keyword evidence="5" id="KW-0808">Transferase</keyword>
<comment type="catalytic activity">
    <reaction evidence="1">
        <text>ATP + protein L-histidine = ADP + protein N-phospho-L-histidine.</text>
        <dbReference type="EC" id="2.7.13.3"/>
    </reaction>
</comment>
<comment type="subcellular location">
    <subcellularLocation>
        <location evidence="2">Membrane</location>
    </subcellularLocation>
</comment>
<dbReference type="Gene3D" id="6.10.340.10">
    <property type="match status" value="1"/>
</dbReference>
<keyword evidence="4" id="KW-0597">Phosphoprotein</keyword>
<dbReference type="InterPro" id="IPR005467">
    <property type="entry name" value="His_kinase_dom"/>
</dbReference>
<evidence type="ECO:0000256" key="3">
    <source>
        <dbReference type="ARBA" id="ARBA00012438"/>
    </source>
</evidence>
<dbReference type="Gene3D" id="3.30.565.10">
    <property type="entry name" value="Histidine kinase-like ATPase, C-terminal domain"/>
    <property type="match status" value="1"/>
</dbReference>
<dbReference type="Pfam" id="PF00512">
    <property type="entry name" value="HisKA"/>
    <property type="match status" value="1"/>
</dbReference>
<dbReference type="SUPFAM" id="SSF55874">
    <property type="entry name" value="ATPase domain of HSP90 chaperone/DNA topoisomerase II/histidine kinase"/>
    <property type="match status" value="1"/>
</dbReference>
<evidence type="ECO:0000256" key="2">
    <source>
        <dbReference type="ARBA" id="ARBA00004370"/>
    </source>
</evidence>
<dbReference type="InterPro" id="IPR036890">
    <property type="entry name" value="HATPase_C_sf"/>
</dbReference>